<evidence type="ECO:0000313" key="2">
    <source>
        <dbReference type="Proteomes" id="UP001156882"/>
    </source>
</evidence>
<keyword evidence="2" id="KW-1185">Reference proteome</keyword>
<proteinExistence type="predicted"/>
<dbReference type="RefSeq" id="WP_284310842.1">
    <property type="nucleotide sequence ID" value="NZ_BSPC01000007.1"/>
</dbReference>
<accession>A0ABQ6CH29</accession>
<dbReference type="Proteomes" id="UP001156882">
    <property type="component" value="Unassembled WGS sequence"/>
</dbReference>
<sequence>MLQFQKFPIYILYSLHRQKAVDPLWSQYYSEMKRAQDNAKDQLQKHHLEAMKRFQQIAQQKDDQISAIMQWQLIEDLDPKYRKEIHQYESTVDHILRIISHTSIGNKLLGMMKPDPKIYIIPPTWDEPTAQTLLKTDAEGGGIRIYFKPAAFRHVFVAGRPPADEAEDTLFHELVHAMRLSQNRKSQRSLLNKNFNNSLEEFVATQFENVFHAARRRSDIYSTYLGGYRNKEDMYKYLIEDAELVMALKHVLQYEPLAAAAAVLQQPEYNPFRDFNEIEQKSLRHFGLDKFMDF</sequence>
<organism evidence="1 2">
    <name type="scientific">Labrys miyagiensis</name>
    <dbReference type="NCBI Taxonomy" id="346912"/>
    <lineage>
        <taxon>Bacteria</taxon>
        <taxon>Pseudomonadati</taxon>
        <taxon>Pseudomonadota</taxon>
        <taxon>Alphaproteobacteria</taxon>
        <taxon>Hyphomicrobiales</taxon>
        <taxon>Xanthobacteraceae</taxon>
        <taxon>Labrys</taxon>
    </lineage>
</organism>
<dbReference type="EMBL" id="BSPC01000007">
    <property type="protein sequence ID" value="GLS18014.1"/>
    <property type="molecule type" value="Genomic_DNA"/>
</dbReference>
<evidence type="ECO:0000313" key="1">
    <source>
        <dbReference type="EMBL" id="GLS18014.1"/>
    </source>
</evidence>
<name>A0ABQ6CH29_9HYPH</name>
<gene>
    <name evidence="1" type="ORF">GCM10007874_10300</name>
</gene>
<protein>
    <submittedName>
        <fullName evidence="1">Uncharacterized protein</fullName>
    </submittedName>
</protein>
<comment type="caution">
    <text evidence="1">The sequence shown here is derived from an EMBL/GenBank/DDBJ whole genome shotgun (WGS) entry which is preliminary data.</text>
</comment>
<reference evidence="2" key="1">
    <citation type="journal article" date="2019" name="Int. J. Syst. Evol. Microbiol.">
        <title>The Global Catalogue of Microorganisms (GCM) 10K type strain sequencing project: providing services to taxonomists for standard genome sequencing and annotation.</title>
        <authorList>
            <consortium name="The Broad Institute Genomics Platform"/>
            <consortium name="The Broad Institute Genome Sequencing Center for Infectious Disease"/>
            <person name="Wu L."/>
            <person name="Ma J."/>
        </authorList>
    </citation>
    <scope>NUCLEOTIDE SEQUENCE [LARGE SCALE GENOMIC DNA]</scope>
    <source>
        <strain evidence="2">NBRC 101365</strain>
    </source>
</reference>